<protein>
    <submittedName>
        <fullName evidence="3">Serine/threonine-protein kinase StkP</fullName>
    </submittedName>
</protein>
<feature type="compositionally biased region" description="Polar residues" evidence="1">
    <location>
        <begin position="395"/>
        <end position="408"/>
    </location>
</feature>
<proteinExistence type="predicted"/>
<dbReference type="AlphaFoldDB" id="A0A194W6N6"/>
<sequence>MAMDHTATVAWFPDTTAASLTPMMLETDPRLSCQHLDDHLQTIISNGIQCPIYRYSNTLAYKPICRKRETKLMDIADDLTVPVVTKIGIVDDVSSQWYQKGALIGFGYPLDVARIPPAERVSIARHMVILVTGLHTKGIIHGDIKPENFVKTPGRDTLKITEFSSARMTDNSDLNTWPSEIAAVEYTSPNRNLHGKPSTLFDDYYALAVSIWAVFAGERPMNGLFNSNEGHTPDLGKITENELFCSVVDVLREGGLELDDAHTLTRRDSFRTDGIDRTVSFPLSLFGADPDDLGSPNGVKVQPQFCTHCFEIAMSGSEKLHGNGTQHPVEYPEFCHLRHAEHSVDSVSDYALLWLDGQKASSEENAPADSILHSNSTEEEEEEEGEEENTRSRSRSPMQKRSLHVDTSSCLEVEKPPWSDVSSATITATDANCRRDRSDTVRGPFPAVPSESDEGYESMGRRTRNTTNKLETKSRPRGASFQRTMSAWSESSAGSCTDDDDGEAEETDGSRSNCSSRPQTPFPLNVYRLQATSSFESVSLSDVDAGRW</sequence>
<reference evidence="3" key="1">
    <citation type="submission" date="2014-12" db="EMBL/GenBank/DDBJ databases">
        <title>Genome Sequence of Valsa Canker Pathogens Uncovers a Specific Adaption of Colonization on Woody Bark.</title>
        <authorList>
            <person name="Yin Z."/>
            <person name="Liu H."/>
            <person name="Gao X."/>
            <person name="Li Z."/>
            <person name="Song N."/>
            <person name="Ke X."/>
            <person name="Dai Q."/>
            <person name="Wu Y."/>
            <person name="Sun Y."/>
            <person name="Xu J.-R."/>
            <person name="Kang Z.K."/>
            <person name="Wang L."/>
            <person name="Huang L."/>
        </authorList>
    </citation>
    <scope>NUCLEOTIDE SEQUENCE [LARGE SCALE GENOMIC DNA]</scope>
    <source>
        <strain evidence="3">03-8</strain>
    </source>
</reference>
<dbReference type="EMBL" id="CM003105">
    <property type="protein sequence ID" value="KUI72144.1"/>
    <property type="molecule type" value="Genomic_DNA"/>
</dbReference>
<dbReference type="Proteomes" id="UP000078559">
    <property type="component" value="Chromosome 8"/>
</dbReference>
<dbReference type="Gene3D" id="1.10.510.10">
    <property type="entry name" value="Transferase(Phosphotransferase) domain 1"/>
    <property type="match status" value="1"/>
</dbReference>
<evidence type="ECO:0000313" key="4">
    <source>
        <dbReference type="Proteomes" id="UP000078559"/>
    </source>
</evidence>
<feature type="region of interest" description="Disordered" evidence="1">
    <location>
        <begin position="361"/>
        <end position="408"/>
    </location>
</feature>
<accession>A0A194W6N6</accession>
<organism evidence="3 4">
    <name type="scientific">Cytospora mali</name>
    <name type="common">Apple Valsa canker fungus</name>
    <name type="synonym">Valsa mali</name>
    <dbReference type="NCBI Taxonomy" id="578113"/>
    <lineage>
        <taxon>Eukaryota</taxon>
        <taxon>Fungi</taxon>
        <taxon>Dikarya</taxon>
        <taxon>Ascomycota</taxon>
        <taxon>Pezizomycotina</taxon>
        <taxon>Sordariomycetes</taxon>
        <taxon>Sordariomycetidae</taxon>
        <taxon>Diaporthales</taxon>
        <taxon>Cytosporaceae</taxon>
        <taxon>Cytospora</taxon>
    </lineage>
</organism>
<keyword evidence="3" id="KW-0808">Transferase</keyword>
<evidence type="ECO:0000313" key="3">
    <source>
        <dbReference type="EMBL" id="KUI72144.1"/>
    </source>
</evidence>
<dbReference type="GO" id="GO:0005524">
    <property type="term" value="F:ATP binding"/>
    <property type="evidence" value="ECO:0007669"/>
    <property type="project" value="InterPro"/>
</dbReference>
<evidence type="ECO:0000259" key="2">
    <source>
        <dbReference type="PROSITE" id="PS50011"/>
    </source>
</evidence>
<dbReference type="SUPFAM" id="SSF56112">
    <property type="entry name" value="Protein kinase-like (PK-like)"/>
    <property type="match status" value="1"/>
</dbReference>
<dbReference type="OrthoDB" id="1668230at2759"/>
<keyword evidence="3" id="KW-0418">Kinase</keyword>
<feature type="compositionally biased region" description="Polar residues" evidence="1">
    <location>
        <begin position="481"/>
        <end position="495"/>
    </location>
</feature>
<keyword evidence="4" id="KW-1185">Reference proteome</keyword>
<dbReference type="InterPro" id="IPR011009">
    <property type="entry name" value="Kinase-like_dom_sf"/>
</dbReference>
<dbReference type="SMR" id="A0A194W6N6"/>
<dbReference type="Pfam" id="PF00069">
    <property type="entry name" value="Pkinase"/>
    <property type="match status" value="1"/>
</dbReference>
<evidence type="ECO:0000256" key="1">
    <source>
        <dbReference type="SAM" id="MobiDB-lite"/>
    </source>
</evidence>
<feature type="region of interest" description="Disordered" evidence="1">
    <location>
        <begin position="432"/>
        <end position="522"/>
    </location>
</feature>
<name>A0A194W6N6_CYTMA</name>
<dbReference type="InterPro" id="IPR000719">
    <property type="entry name" value="Prot_kinase_dom"/>
</dbReference>
<dbReference type="PROSITE" id="PS50011">
    <property type="entry name" value="PROTEIN_KINASE_DOM"/>
    <property type="match status" value="1"/>
</dbReference>
<feature type="compositionally biased region" description="Acidic residues" evidence="1">
    <location>
        <begin position="377"/>
        <end position="387"/>
    </location>
</feature>
<feature type="domain" description="Protein kinase" evidence="2">
    <location>
        <begin position="1"/>
        <end position="305"/>
    </location>
</feature>
<gene>
    <name evidence="3" type="ORF">VM1G_08088</name>
</gene>
<feature type="compositionally biased region" description="Polar residues" evidence="1">
    <location>
        <begin position="510"/>
        <end position="519"/>
    </location>
</feature>
<feature type="compositionally biased region" description="Acidic residues" evidence="1">
    <location>
        <begin position="497"/>
        <end position="507"/>
    </location>
</feature>
<dbReference type="GO" id="GO:0004672">
    <property type="term" value="F:protein kinase activity"/>
    <property type="evidence" value="ECO:0007669"/>
    <property type="project" value="InterPro"/>
</dbReference>